<dbReference type="Pfam" id="PF00593">
    <property type="entry name" value="TonB_dep_Rec_b-barrel"/>
    <property type="match status" value="1"/>
</dbReference>
<gene>
    <name evidence="16" type="ORF">FIV46_08560</name>
</gene>
<evidence type="ECO:0000256" key="6">
    <source>
        <dbReference type="ARBA" id="ARBA00023004"/>
    </source>
</evidence>
<keyword evidence="3 11" id="KW-1134">Transmembrane beta strand</keyword>
<keyword evidence="4" id="KW-0410">Iron transport</keyword>
<reference evidence="17" key="1">
    <citation type="submission" date="2019-06" db="EMBL/GenBank/DDBJ databases">
        <title>The complete genome of Emcibacter congregatus ZYLT.</title>
        <authorList>
            <person name="Zhao Z."/>
        </authorList>
    </citation>
    <scope>NUCLEOTIDE SEQUENCE [LARGE SCALE GENOMIC DNA]</scope>
    <source>
        <strain evidence="17">MCCC 1A06723</strain>
    </source>
</reference>
<dbReference type="AlphaFoldDB" id="A0A501PLF2"/>
<protein>
    <submittedName>
        <fullName evidence="16">TonB-dependent receptor</fullName>
    </submittedName>
</protein>
<dbReference type="EMBL" id="VFIY01000006">
    <property type="protein sequence ID" value="TPD60764.1"/>
    <property type="molecule type" value="Genomic_DNA"/>
</dbReference>
<feature type="domain" description="TonB-dependent receptor-like beta-barrel" evidence="14">
    <location>
        <begin position="304"/>
        <end position="743"/>
    </location>
</feature>
<feature type="signal peptide" evidence="13">
    <location>
        <begin position="1"/>
        <end position="31"/>
    </location>
</feature>
<evidence type="ECO:0000256" key="2">
    <source>
        <dbReference type="ARBA" id="ARBA00022448"/>
    </source>
</evidence>
<evidence type="ECO:0000313" key="16">
    <source>
        <dbReference type="EMBL" id="TPD60764.1"/>
    </source>
</evidence>
<dbReference type="InterPro" id="IPR012910">
    <property type="entry name" value="Plug_dom"/>
</dbReference>
<keyword evidence="10 11" id="KW-0998">Cell outer membrane</keyword>
<evidence type="ECO:0000256" key="3">
    <source>
        <dbReference type="ARBA" id="ARBA00022452"/>
    </source>
</evidence>
<evidence type="ECO:0000256" key="11">
    <source>
        <dbReference type="PROSITE-ProRule" id="PRU01360"/>
    </source>
</evidence>
<dbReference type="GO" id="GO:0006826">
    <property type="term" value="P:iron ion transport"/>
    <property type="evidence" value="ECO:0007669"/>
    <property type="project" value="UniProtKB-KW"/>
</dbReference>
<feature type="chain" id="PRO_5021307419" evidence="13">
    <location>
        <begin position="32"/>
        <end position="781"/>
    </location>
</feature>
<dbReference type="InterPro" id="IPR036942">
    <property type="entry name" value="Beta-barrel_TonB_sf"/>
</dbReference>
<keyword evidence="6" id="KW-0408">Iron</keyword>
<dbReference type="RefSeq" id="WP_139940453.1">
    <property type="nucleotide sequence ID" value="NZ_JBHSYP010000008.1"/>
</dbReference>
<evidence type="ECO:0000256" key="10">
    <source>
        <dbReference type="ARBA" id="ARBA00023237"/>
    </source>
</evidence>
<dbReference type="InterPro" id="IPR000531">
    <property type="entry name" value="Beta-barrel_TonB"/>
</dbReference>
<keyword evidence="7" id="KW-0406">Ion transport</keyword>
<comment type="caution">
    <text evidence="16">The sequence shown here is derived from an EMBL/GenBank/DDBJ whole genome shotgun (WGS) entry which is preliminary data.</text>
</comment>
<keyword evidence="5 11" id="KW-0812">Transmembrane</keyword>
<comment type="similarity">
    <text evidence="11 12">Belongs to the TonB-dependent receptor family.</text>
</comment>
<comment type="subcellular location">
    <subcellularLocation>
        <location evidence="1 11">Cell outer membrane</location>
        <topology evidence="1 11">Multi-pass membrane protein</topology>
    </subcellularLocation>
</comment>
<keyword evidence="9 11" id="KW-0472">Membrane</keyword>
<dbReference type="GO" id="GO:0009279">
    <property type="term" value="C:cell outer membrane"/>
    <property type="evidence" value="ECO:0007669"/>
    <property type="project" value="UniProtKB-SubCell"/>
</dbReference>
<organism evidence="16 17">
    <name type="scientific">Emcibacter nanhaiensis</name>
    <dbReference type="NCBI Taxonomy" id="1505037"/>
    <lineage>
        <taxon>Bacteria</taxon>
        <taxon>Pseudomonadati</taxon>
        <taxon>Pseudomonadota</taxon>
        <taxon>Alphaproteobacteria</taxon>
        <taxon>Emcibacterales</taxon>
        <taxon>Emcibacteraceae</taxon>
        <taxon>Emcibacter</taxon>
    </lineage>
</organism>
<dbReference type="Pfam" id="PF07715">
    <property type="entry name" value="Plug"/>
    <property type="match status" value="1"/>
</dbReference>
<evidence type="ECO:0000256" key="13">
    <source>
        <dbReference type="SAM" id="SignalP"/>
    </source>
</evidence>
<proteinExistence type="inferred from homology"/>
<dbReference type="InterPro" id="IPR039426">
    <property type="entry name" value="TonB-dep_rcpt-like"/>
</dbReference>
<evidence type="ECO:0000313" key="17">
    <source>
        <dbReference type="Proteomes" id="UP000319148"/>
    </source>
</evidence>
<sequence length="781" mass="87116">MKGKYRVSKSALMTSTILLSGIMSAQQAVYAAEEGEAVLEEIIVTSQKRESSLQDVSLSVQVLGNQQLEDLNVNAFEDYIQFLPTVSFQNARPGVAQIYMRGISSGGDGNHSASMPSVGVYLDEQPITTINQILDLHAYDIARIETLSGPQGTLFGASSQAGTMRIITNKPVLGEFEAGYDVAANVVKSGEPGYTLEGFANIPVSDKVAIRLVGWHEDDGGYIDNVPASITYAASGIVKDNADIVEKNFNDNTVTGGRALLRIDLDDNWTITPGLTYQNQKSTGSFTHDPETLGDLLAQDFFPTEYDEDWYQATLTVEGKIGNLDVVYAGAYLHRNVDSIYDYSGYAEYLENVYAAYGYDCVYYTAGGECADPSQYVTGDELFERQSHELRVQSPQENRLRFIAGLFYQRQVHDFDLQWVVPDMNPANSVIPDGHTTWQTKQVRIDREYAAFGEVSYDITEQLTLLAGMRYYKYKNSLYGFNGFIGHCTGFYVDGEFVQDPDGTPQYPCFDTRILDGLEENTGQTYKVNLSYRIDDDKMVYATFSQGYRPGGVNRARVPGIPGYKEDFVDNYEIGWKTSWMDNRLRFNGAVYYVSWDDVQFSFLDFSVSNLTIIQNVGGSRTYGAEFDLMFAASENLTLSLSASYNDAKLTDDYRRAADGPILAPKGTEMPFVPKLQFTAIARYEQEIANVPSFFQAAYSYTDDSWNNLELDLREKQHAYGLLNLSAGVSGDGWTFSVFADNVTDTRAEIAKYYPGYPSEIDTTTATNRPRSFGARFGQRF</sequence>
<feature type="domain" description="TonB-dependent receptor plug" evidence="15">
    <location>
        <begin position="53"/>
        <end position="163"/>
    </location>
</feature>
<dbReference type="PANTHER" id="PTHR32552:SF81">
    <property type="entry name" value="TONB-DEPENDENT OUTER MEMBRANE RECEPTOR"/>
    <property type="match status" value="1"/>
</dbReference>
<evidence type="ECO:0000256" key="4">
    <source>
        <dbReference type="ARBA" id="ARBA00022496"/>
    </source>
</evidence>
<evidence type="ECO:0000256" key="5">
    <source>
        <dbReference type="ARBA" id="ARBA00022692"/>
    </source>
</evidence>
<dbReference type="SUPFAM" id="SSF56935">
    <property type="entry name" value="Porins"/>
    <property type="match status" value="1"/>
</dbReference>
<keyword evidence="2 11" id="KW-0813">Transport</keyword>
<keyword evidence="17" id="KW-1185">Reference proteome</keyword>
<evidence type="ECO:0000259" key="14">
    <source>
        <dbReference type="Pfam" id="PF00593"/>
    </source>
</evidence>
<evidence type="ECO:0000256" key="9">
    <source>
        <dbReference type="ARBA" id="ARBA00023136"/>
    </source>
</evidence>
<keyword evidence="8 12" id="KW-0798">TonB box</keyword>
<evidence type="ECO:0000256" key="12">
    <source>
        <dbReference type="RuleBase" id="RU003357"/>
    </source>
</evidence>
<keyword evidence="16" id="KW-0675">Receptor</keyword>
<dbReference type="PROSITE" id="PS52016">
    <property type="entry name" value="TONB_DEPENDENT_REC_3"/>
    <property type="match status" value="1"/>
</dbReference>
<evidence type="ECO:0000256" key="8">
    <source>
        <dbReference type="ARBA" id="ARBA00023077"/>
    </source>
</evidence>
<evidence type="ECO:0000259" key="15">
    <source>
        <dbReference type="Pfam" id="PF07715"/>
    </source>
</evidence>
<dbReference type="Gene3D" id="2.40.170.20">
    <property type="entry name" value="TonB-dependent receptor, beta-barrel domain"/>
    <property type="match status" value="1"/>
</dbReference>
<dbReference type="PANTHER" id="PTHR32552">
    <property type="entry name" value="FERRICHROME IRON RECEPTOR-RELATED"/>
    <property type="match status" value="1"/>
</dbReference>
<accession>A0A501PLF2</accession>
<keyword evidence="13" id="KW-0732">Signal</keyword>
<name>A0A501PLF2_9PROT</name>
<evidence type="ECO:0000256" key="7">
    <source>
        <dbReference type="ARBA" id="ARBA00023065"/>
    </source>
</evidence>
<dbReference type="OrthoDB" id="9760333at2"/>
<evidence type="ECO:0000256" key="1">
    <source>
        <dbReference type="ARBA" id="ARBA00004571"/>
    </source>
</evidence>
<dbReference type="Proteomes" id="UP000319148">
    <property type="component" value="Unassembled WGS sequence"/>
</dbReference>